<dbReference type="GO" id="GO:0071111">
    <property type="term" value="F:cyclic-guanylate-specific phosphodiesterase activity"/>
    <property type="evidence" value="ECO:0007669"/>
    <property type="project" value="InterPro"/>
</dbReference>
<organism evidence="2 3">
    <name type="scientific">Lacimicrobium alkaliphilum</name>
    <dbReference type="NCBI Taxonomy" id="1526571"/>
    <lineage>
        <taxon>Bacteria</taxon>
        <taxon>Pseudomonadati</taxon>
        <taxon>Pseudomonadota</taxon>
        <taxon>Gammaproteobacteria</taxon>
        <taxon>Alteromonadales</taxon>
        <taxon>Alteromonadaceae</taxon>
        <taxon>Lacimicrobium</taxon>
    </lineage>
</organism>
<dbReference type="STRING" id="1526571.AT746_02330"/>
<protein>
    <recommendedName>
        <fullName evidence="1">EAL domain-containing protein</fullName>
    </recommendedName>
</protein>
<evidence type="ECO:0000313" key="2">
    <source>
        <dbReference type="EMBL" id="ALS97229.1"/>
    </source>
</evidence>
<sequence length="237" mass="27289">MHIKQIMDSFDIERIVPYFQPIMDLEHHAVNSYECLARLITENEQTFLPSEFLCLVEREQCFGELTQRVFHASAEYFRNNNMGWSINISQQDIIEPHLSKFLSGFVQDYPNPGRVTLELMAATAFQHQDEFKSFLQVCKALGIRLFVDHFGAINSNILTLLDLPVDGIKVDGHLIKQMVRSQEALDFVAHLHQVSQQRNIIVIAEHIEDKDCLDAVQSLGIRYGQGFYFSKPQAFLN</sequence>
<dbReference type="RefSeq" id="WP_062475903.1">
    <property type="nucleotide sequence ID" value="NZ_CP013650.1"/>
</dbReference>
<name>A0A0U2PDT2_9ALTE</name>
<dbReference type="Gene3D" id="3.20.20.450">
    <property type="entry name" value="EAL domain"/>
    <property type="match status" value="1"/>
</dbReference>
<feature type="domain" description="EAL" evidence="1">
    <location>
        <begin position="1"/>
        <end position="237"/>
    </location>
</feature>
<dbReference type="PANTHER" id="PTHR33121">
    <property type="entry name" value="CYCLIC DI-GMP PHOSPHODIESTERASE PDEF"/>
    <property type="match status" value="1"/>
</dbReference>
<dbReference type="AlphaFoldDB" id="A0A0U2PDT2"/>
<dbReference type="EMBL" id="CP013650">
    <property type="protein sequence ID" value="ALS97229.1"/>
    <property type="molecule type" value="Genomic_DNA"/>
</dbReference>
<dbReference type="InterPro" id="IPR001633">
    <property type="entry name" value="EAL_dom"/>
</dbReference>
<reference evidence="2 3" key="1">
    <citation type="submission" date="2015-12" db="EMBL/GenBank/DDBJ databases">
        <title>Complete genome of Lacimicrobium alkaliphilum KCTC 32984.</title>
        <authorList>
            <person name="Kim S.-G."/>
            <person name="Lee Y.-J."/>
        </authorList>
    </citation>
    <scope>NUCLEOTIDE SEQUENCE [LARGE SCALE GENOMIC DNA]</scope>
    <source>
        <strain evidence="2 3">YelD216</strain>
    </source>
</reference>
<dbReference type="Pfam" id="PF00563">
    <property type="entry name" value="EAL"/>
    <property type="match status" value="1"/>
</dbReference>
<dbReference type="CDD" id="cd01948">
    <property type="entry name" value="EAL"/>
    <property type="match status" value="1"/>
</dbReference>
<dbReference type="InterPro" id="IPR035919">
    <property type="entry name" value="EAL_sf"/>
</dbReference>
<evidence type="ECO:0000259" key="1">
    <source>
        <dbReference type="PROSITE" id="PS50883"/>
    </source>
</evidence>
<dbReference type="OrthoDB" id="5894408at2"/>
<keyword evidence="3" id="KW-1185">Reference proteome</keyword>
<dbReference type="PROSITE" id="PS50883">
    <property type="entry name" value="EAL"/>
    <property type="match status" value="1"/>
</dbReference>
<dbReference type="PANTHER" id="PTHR33121:SF70">
    <property type="entry name" value="SIGNALING PROTEIN YKOW"/>
    <property type="match status" value="1"/>
</dbReference>
<dbReference type="KEGG" id="lal:AT746_02330"/>
<dbReference type="SUPFAM" id="SSF141868">
    <property type="entry name" value="EAL domain-like"/>
    <property type="match status" value="1"/>
</dbReference>
<proteinExistence type="predicted"/>
<evidence type="ECO:0000313" key="3">
    <source>
        <dbReference type="Proteomes" id="UP000068447"/>
    </source>
</evidence>
<accession>A0A0U2PDT2</accession>
<gene>
    <name evidence="2" type="ORF">AT746_02330</name>
</gene>
<dbReference type="SMART" id="SM00052">
    <property type="entry name" value="EAL"/>
    <property type="match status" value="1"/>
</dbReference>
<dbReference type="Proteomes" id="UP000068447">
    <property type="component" value="Chromosome"/>
</dbReference>
<dbReference type="InterPro" id="IPR050706">
    <property type="entry name" value="Cyclic-di-GMP_PDE-like"/>
</dbReference>